<evidence type="ECO:0000313" key="2">
    <source>
        <dbReference type="EMBL" id="BBE51925.1"/>
    </source>
</evidence>
<keyword evidence="3" id="KW-1185">Reference proteome</keyword>
<gene>
    <name evidence="2" type="ORF">OYT1_ch2411</name>
</gene>
<reference evidence="2 3" key="1">
    <citation type="submission" date="2018-06" db="EMBL/GenBank/DDBJ databases">
        <title>OYT1 Genome Sequencing.</title>
        <authorList>
            <person name="Kato S."/>
            <person name="Itoh T."/>
            <person name="Ohkuma M."/>
        </authorList>
    </citation>
    <scope>NUCLEOTIDE SEQUENCE [LARGE SCALE GENOMIC DNA]</scope>
    <source>
        <strain evidence="2 3">OYT1</strain>
    </source>
</reference>
<dbReference type="InterPro" id="IPR050508">
    <property type="entry name" value="Methyltransf_Superfamily"/>
</dbReference>
<sequence>MSLQTSYRFIAPFYDAFLDRATRDARRRSLQRLPTEPARVFLGGVGTGLDFSLLPTQHEYIALDITAAMLAKARPRSVGLKMALMQGDSMVLPFVNASFDSVVLHLIVAVVPQPARCLAEAARVLKPGGKLLVFDKFLRPGQRAPLRRMFSPLLGQIATRTDVVFEDVLASVPELHVRSNEAALAGGWFRLIELEKQ</sequence>
<dbReference type="EMBL" id="AP018738">
    <property type="protein sequence ID" value="BBE51925.1"/>
    <property type="molecule type" value="Genomic_DNA"/>
</dbReference>
<dbReference type="CDD" id="cd02440">
    <property type="entry name" value="AdoMet_MTases"/>
    <property type="match status" value="1"/>
</dbReference>
<organism evidence="2 3">
    <name type="scientific">Ferriphaselus amnicola</name>
    <dbReference type="NCBI Taxonomy" id="1188319"/>
    <lineage>
        <taxon>Bacteria</taxon>
        <taxon>Pseudomonadati</taxon>
        <taxon>Pseudomonadota</taxon>
        <taxon>Betaproteobacteria</taxon>
        <taxon>Nitrosomonadales</taxon>
        <taxon>Gallionellaceae</taxon>
        <taxon>Ferriphaselus</taxon>
    </lineage>
</organism>
<name>A0A2Z6GFL3_9PROT</name>
<dbReference type="GO" id="GO:0032259">
    <property type="term" value="P:methylation"/>
    <property type="evidence" value="ECO:0007669"/>
    <property type="project" value="UniProtKB-KW"/>
</dbReference>
<keyword evidence="2" id="KW-0489">Methyltransferase</keyword>
<dbReference type="OrthoDB" id="323463at2"/>
<keyword evidence="2" id="KW-0808">Transferase</keyword>
<dbReference type="InterPro" id="IPR029063">
    <property type="entry name" value="SAM-dependent_MTases_sf"/>
</dbReference>
<feature type="domain" description="Methyltransferase type 11" evidence="1">
    <location>
        <begin position="44"/>
        <end position="133"/>
    </location>
</feature>
<dbReference type="RefSeq" id="WP_062626636.1">
    <property type="nucleotide sequence ID" value="NZ_AP018738.1"/>
</dbReference>
<dbReference type="AlphaFoldDB" id="A0A2Z6GFL3"/>
<dbReference type="Proteomes" id="UP000033070">
    <property type="component" value="Chromosome"/>
</dbReference>
<dbReference type="PANTHER" id="PTHR42912">
    <property type="entry name" value="METHYLTRANSFERASE"/>
    <property type="match status" value="1"/>
</dbReference>
<proteinExistence type="predicted"/>
<evidence type="ECO:0000259" key="1">
    <source>
        <dbReference type="Pfam" id="PF08241"/>
    </source>
</evidence>
<dbReference type="Gene3D" id="3.40.50.150">
    <property type="entry name" value="Vaccinia Virus protein VP39"/>
    <property type="match status" value="1"/>
</dbReference>
<dbReference type="KEGG" id="fam:OYT1_ch2411"/>
<dbReference type="Pfam" id="PF08241">
    <property type="entry name" value="Methyltransf_11"/>
    <property type="match status" value="1"/>
</dbReference>
<dbReference type="STRING" id="1188319.OYT1_01453"/>
<dbReference type="SUPFAM" id="SSF53335">
    <property type="entry name" value="S-adenosyl-L-methionine-dependent methyltransferases"/>
    <property type="match status" value="1"/>
</dbReference>
<accession>A0A2Z6GFL3</accession>
<dbReference type="GO" id="GO:0008757">
    <property type="term" value="F:S-adenosylmethionine-dependent methyltransferase activity"/>
    <property type="evidence" value="ECO:0007669"/>
    <property type="project" value="InterPro"/>
</dbReference>
<dbReference type="InterPro" id="IPR013216">
    <property type="entry name" value="Methyltransf_11"/>
</dbReference>
<protein>
    <submittedName>
        <fullName evidence="2">Demethylmenaquinone methyltransferase</fullName>
    </submittedName>
</protein>
<evidence type="ECO:0000313" key="3">
    <source>
        <dbReference type="Proteomes" id="UP000033070"/>
    </source>
</evidence>